<dbReference type="GO" id="GO:0006123">
    <property type="term" value="P:mitochondrial electron transport, cytochrome c to oxygen"/>
    <property type="evidence" value="ECO:0007669"/>
    <property type="project" value="TreeGrafter"/>
</dbReference>
<dbReference type="InterPro" id="IPR013833">
    <property type="entry name" value="Cyt_c_oxidase_su3_a-hlx"/>
</dbReference>
<evidence type="ECO:0000256" key="6">
    <source>
        <dbReference type="ARBA" id="ARBA00022989"/>
    </source>
</evidence>
<feature type="transmembrane region" description="Helical" evidence="10">
    <location>
        <begin position="218"/>
        <end position="245"/>
    </location>
</feature>
<feature type="domain" description="Heme-copper oxidase subunit III family profile" evidence="11">
    <location>
        <begin position="142"/>
        <end position="394"/>
    </location>
</feature>
<dbReference type="PROSITE" id="PS50253">
    <property type="entry name" value="COX3"/>
    <property type="match status" value="1"/>
</dbReference>
<dbReference type="Gene3D" id="1.10.287.70">
    <property type="match status" value="1"/>
</dbReference>
<comment type="similarity">
    <text evidence="2 8">Belongs to the cytochrome c oxidase subunit 3 family.</text>
</comment>
<dbReference type="SUPFAM" id="SSF81452">
    <property type="entry name" value="Cytochrome c oxidase subunit III-like"/>
    <property type="match status" value="1"/>
</dbReference>
<dbReference type="PANTHER" id="PTHR11403">
    <property type="entry name" value="CYTOCHROME C OXIDASE SUBUNIT III"/>
    <property type="match status" value="1"/>
</dbReference>
<dbReference type="STRING" id="33097.A0A150GL18"/>
<keyword evidence="4 8" id="KW-0812">Transmembrane</keyword>
<evidence type="ECO:0000256" key="10">
    <source>
        <dbReference type="SAM" id="Phobius"/>
    </source>
</evidence>
<feature type="region of interest" description="Disordered" evidence="9">
    <location>
        <begin position="98"/>
        <end position="123"/>
    </location>
</feature>
<keyword evidence="13" id="KW-1185">Reference proteome</keyword>
<evidence type="ECO:0000256" key="2">
    <source>
        <dbReference type="ARBA" id="ARBA00010581"/>
    </source>
</evidence>
<dbReference type="Gene3D" id="1.20.120.80">
    <property type="entry name" value="Cytochrome c oxidase, subunit III, four-helix bundle"/>
    <property type="match status" value="1"/>
</dbReference>
<dbReference type="GO" id="GO:0005739">
    <property type="term" value="C:mitochondrion"/>
    <property type="evidence" value="ECO:0007669"/>
    <property type="project" value="TreeGrafter"/>
</dbReference>
<dbReference type="GO" id="GO:0016020">
    <property type="term" value="C:membrane"/>
    <property type="evidence" value="ECO:0007669"/>
    <property type="project" value="UniProtKB-SubCell"/>
</dbReference>
<reference evidence="13" key="1">
    <citation type="journal article" date="2016" name="Nat. Commun.">
        <title>The Gonium pectorale genome demonstrates co-option of cell cycle regulation during the evolution of multicellularity.</title>
        <authorList>
            <person name="Hanschen E.R."/>
            <person name="Marriage T.N."/>
            <person name="Ferris P.J."/>
            <person name="Hamaji T."/>
            <person name="Toyoda A."/>
            <person name="Fujiyama A."/>
            <person name="Neme R."/>
            <person name="Noguchi H."/>
            <person name="Minakuchi Y."/>
            <person name="Suzuki M."/>
            <person name="Kawai-Toyooka H."/>
            <person name="Smith D.R."/>
            <person name="Sparks H."/>
            <person name="Anderson J."/>
            <person name="Bakaric R."/>
            <person name="Luria V."/>
            <person name="Karger A."/>
            <person name="Kirschner M.W."/>
            <person name="Durand P.M."/>
            <person name="Michod R.E."/>
            <person name="Nozaki H."/>
            <person name="Olson B.J."/>
        </authorList>
    </citation>
    <scope>NUCLEOTIDE SEQUENCE [LARGE SCALE GENOMIC DNA]</scope>
    <source>
        <strain evidence="13">NIES-2863</strain>
    </source>
</reference>
<evidence type="ECO:0000256" key="3">
    <source>
        <dbReference type="ARBA" id="ARBA00015944"/>
    </source>
</evidence>
<evidence type="ECO:0000259" key="11">
    <source>
        <dbReference type="PROSITE" id="PS50253"/>
    </source>
</evidence>
<keyword evidence="7 10" id="KW-0472">Membrane</keyword>
<evidence type="ECO:0000313" key="12">
    <source>
        <dbReference type="EMBL" id="KXZ50502.1"/>
    </source>
</evidence>
<protein>
    <recommendedName>
        <fullName evidence="3 8">Cytochrome c oxidase subunit 3</fullName>
    </recommendedName>
</protein>
<evidence type="ECO:0000256" key="9">
    <source>
        <dbReference type="SAM" id="MobiDB-lite"/>
    </source>
</evidence>
<dbReference type="InterPro" id="IPR035973">
    <property type="entry name" value="Cyt_c_oxidase_su3-like_sf"/>
</dbReference>
<dbReference type="OrthoDB" id="564124at2759"/>
<keyword evidence="5" id="KW-1278">Translocase</keyword>
<comment type="function">
    <text evidence="8">Component of the cytochrome c oxidase, the last enzyme in the mitochondrial electron transport chain which drives oxidative phosphorylation. The respiratory chain contains 3 multisubunit complexes succinate dehydrogenase (complex II, CII), ubiquinol-cytochrome c oxidoreductase (cytochrome b-c1 complex, complex III, CIII) and cytochrome c oxidase (complex IV, CIV), that cooperate to transfer electrons derived from NADH and succinate to molecular oxygen, creating an electrochemical gradient over the inner membrane that drives transmembrane transport and the ATP synthase. Cytochrome c oxidase is the component of the respiratory chain that catalyzes the reduction of oxygen to water. Electrons originating from reduced cytochrome c in the intermembrane space (IMS) are transferred via the dinuclear copper A center (CU(A)) of subunit 2 and heme A of subunit 1 to the active site in subunit 1, a binuclear center (BNC) formed by heme A3 and copper B (CU(B)). The BNC reduces molecular oxygen to 2 water molecules using 4 electrons from cytochrome c in the IMS and 4 protons from the mitochondrial matrix.</text>
</comment>
<evidence type="ECO:0000256" key="5">
    <source>
        <dbReference type="ARBA" id="ARBA00022967"/>
    </source>
</evidence>
<keyword evidence="6 10" id="KW-1133">Transmembrane helix</keyword>
<dbReference type="GO" id="GO:0004129">
    <property type="term" value="F:cytochrome-c oxidase activity"/>
    <property type="evidence" value="ECO:0007669"/>
    <property type="project" value="InterPro"/>
</dbReference>
<organism evidence="12 13">
    <name type="scientific">Gonium pectorale</name>
    <name type="common">Green alga</name>
    <dbReference type="NCBI Taxonomy" id="33097"/>
    <lineage>
        <taxon>Eukaryota</taxon>
        <taxon>Viridiplantae</taxon>
        <taxon>Chlorophyta</taxon>
        <taxon>core chlorophytes</taxon>
        <taxon>Chlorophyceae</taxon>
        <taxon>CS clade</taxon>
        <taxon>Chlamydomonadales</taxon>
        <taxon>Volvocaceae</taxon>
        <taxon>Gonium</taxon>
    </lineage>
</organism>
<dbReference type="InterPro" id="IPR024791">
    <property type="entry name" value="Cyt_c/ubiquinol_Oxase_su3"/>
</dbReference>
<keyword evidence="8" id="KW-0496">Mitochondrion</keyword>
<feature type="transmembrane region" description="Helical" evidence="10">
    <location>
        <begin position="331"/>
        <end position="359"/>
    </location>
</feature>
<dbReference type="EMBL" id="LSYV01000017">
    <property type="protein sequence ID" value="KXZ50502.1"/>
    <property type="molecule type" value="Genomic_DNA"/>
</dbReference>
<dbReference type="InterPro" id="IPR000298">
    <property type="entry name" value="Cyt_c_oxidase-like_su3"/>
</dbReference>
<comment type="caution">
    <text evidence="12">The sequence shown here is derived from an EMBL/GenBank/DDBJ whole genome shotgun (WGS) entry which is preliminary data.</text>
</comment>
<evidence type="ECO:0000313" key="13">
    <source>
        <dbReference type="Proteomes" id="UP000075714"/>
    </source>
</evidence>
<dbReference type="Pfam" id="PF00510">
    <property type="entry name" value="COX3"/>
    <property type="match status" value="1"/>
</dbReference>
<dbReference type="PANTHER" id="PTHR11403:SF7">
    <property type="entry name" value="CYTOCHROME C OXIDASE SUBUNIT 3"/>
    <property type="match status" value="1"/>
</dbReference>
<dbReference type="InterPro" id="IPR033945">
    <property type="entry name" value="Cyt_c_oxase_su3_dom"/>
</dbReference>
<dbReference type="FunFam" id="1.20.120.80:FF:000010">
    <property type="entry name" value="Cytochrome c oxidase subunit 3"/>
    <property type="match status" value="1"/>
</dbReference>
<comment type="subcellular location">
    <subcellularLocation>
        <location evidence="1">Membrane</location>
        <topology evidence="1">Multi-pass membrane protein</topology>
    </subcellularLocation>
</comment>
<dbReference type="Proteomes" id="UP000075714">
    <property type="component" value="Unassembled WGS sequence"/>
</dbReference>
<evidence type="ECO:0000256" key="1">
    <source>
        <dbReference type="ARBA" id="ARBA00004141"/>
    </source>
</evidence>
<name>A0A150GL18_GONPE</name>
<feature type="transmembrane region" description="Helical" evidence="10">
    <location>
        <begin position="265"/>
        <end position="282"/>
    </location>
</feature>
<evidence type="ECO:0000256" key="8">
    <source>
        <dbReference type="RuleBase" id="RU003375"/>
    </source>
</evidence>
<dbReference type="AlphaFoldDB" id="A0A150GL18"/>
<evidence type="ECO:0000256" key="7">
    <source>
        <dbReference type="ARBA" id="ARBA00023136"/>
    </source>
</evidence>
<feature type="transmembrane region" description="Helical" evidence="10">
    <location>
        <begin position="294"/>
        <end position="311"/>
    </location>
</feature>
<accession>A0A150GL18</accession>
<evidence type="ECO:0000256" key="4">
    <source>
        <dbReference type="ARBA" id="ARBA00022692"/>
    </source>
</evidence>
<feature type="transmembrane region" description="Helical" evidence="10">
    <location>
        <begin position="371"/>
        <end position="391"/>
    </location>
</feature>
<proteinExistence type="inferred from homology"/>
<dbReference type="CDD" id="cd01665">
    <property type="entry name" value="Cyt_c_Oxidase_III"/>
    <property type="match status" value="1"/>
</dbReference>
<sequence length="394" mass="42651">MRPQLLRFLQRAPAGLGHEGLQALRAGLGSGETSGLLQLSASNRSNDAPLPRGLGFHKMALPLSLQGHLMSTLASANGDDKKEPTTAALAREVPKVPTALAALPPRPSRGLMAPAPGSRAMGSAAHGHEMSAKEMYIEHTAKRHPFHVLPHSPWPLLAGWGAFVTCLGMTAWFHSIPGGTALMLFGLGNTAWTATTWWRDCIIEGDMGMHTEVVRKNLLSGMWVFIVSEALLFVGLLWACLHLGMSPSVHLQMQWPPVGIEPIGWDKRALVMSAVLAASYYSANVAMVAKDPKVVMGALATTIGLGAMFLFDQYLEYNEVPFTITDSPYGTTFFVTTGFHGMHVLLGSIYLACVAGMYARTHKAGIALKSSILYWHFVDIVWIAVYGIIYVGQY</sequence>
<gene>
    <name evidence="12" type="ORF">GPECTOR_16g677</name>
</gene>
<feature type="transmembrane region" description="Helical" evidence="10">
    <location>
        <begin position="179"/>
        <end position="198"/>
    </location>
</feature>